<dbReference type="EMBL" id="CP002872">
    <property type="protein sequence ID" value="AEI36822.1"/>
    <property type="molecule type" value="Genomic_DNA"/>
</dbReference>
<evidence type="ECO:0000313" key="3">
    <source>
        <dbReference type="Proteomes" id="UP000000490"/>
    </source>
</evidence>
<dbReference type="Proteomes" id="UP000000490">
    <property type="component" value="Chromosome"/>
</dbReference>
<keyword evidence="1" id="KW-0472">Membrane</keyword>
<evidence type="ECO:0000313" key="2">
    <source>
        <dbReference type="EMBL" id="AEI36822.1"/>
    </source>
</evidence>
<name>A0ABN3ZPI9_FRAST</name>
<keyword evidence="1" id="KW-0812">Transmembrane</keyword>
<keyword evidence="1" id="KW-1133">Transmembrane helix</keyword>
<gene>
    <name evidence="2" type="ordered locus">F7308_1898</name>
</gene>
<protein>
    <recommendedName>
        <fullName evidence="4">IcmF-related protein</fullName>
    </recommendedName>
</protein>
<sequence>MKLHKGFYKLLSKVDKKTKQSFKTNAEFFIHINTSNSRIVERETTKMLDVDLYKIEGENCTHYLTDQSYILELHKIGGDQVYRELGKFCHKVSSIIKKTPTIVYSFEHLKMNDNLFILDEIKNLRTIISQLTKMYKQMPNFVLSIADIDKHPSYSTFMDNVAKYDIPLLLSLSNQVDINDNLTKKREQYISFADEFLLKKHPQDYLRFSYFINNVYDCFDALLNKLDFITDSADIKNILLYITNTNPVINQNFFQSAISNTHNYGSKLVKKIAVYLIIFISIGFGAVFTNNLFIYKKAIKSLDKQLDSSEDVLNNFRVLNNFTNISLSNIKQKLILGWVYPDVMLIPSIHKDIVAIEIQQRLIKLLESNYREKDSIYRTYLFLLLESPRDSDLKELILSNLTIWSKTLNIPQGIIKFYINSKVPSIQAKISKKDIANSNTLINFRVSHMIKTYITNNGTINLRTIHLFLKKIYFPVIQQQILNEYMVNVYPKNKPSLSRYNKIYLEELYKIIKSNHKSPIELESLESTIPSIDDTKVDNLLDALDLLKNLNKTLDDKLQNDPNKNLWSKIIVQATYNDLMNQLSLSQAKFVNSSIAEQSIVNIGDSSGYKGNISMLYTKIGIKEIILPEISEYKSILKLLEGYKINGTALSNYYNMATTSYIDDYKKSYINLISAYKQNLNPNDIVTSLLLISSPNSQFNNMLKALLENTYFSKGIIKDIPQLVIVNSYFNNVNKMIANINDIYEYNQIIKNIANTIVNSSDKNEAINEITLNLFTNSKNSYLYQVNSLLKKNNIGKKNAIIFTAPLMNIMEVGKPYLIEEKYALWKKDIVPYIQKYSQYYPFNRDSSDILTPEEFKKIFGPKGKFWGSVKRDMYGIFEYKKGKWVVKTADLLGKNTESMLDTLNSVQKLTNIFWDDSGREKPLKIIIHVEPISNQKLLDNSYIKMSLLNIGDNKVVGISSQQKPETIAYKWYTKQSSSVGYIDSNERIKSLEIHPGYWSLLMLLDQANQKNNIYTWEQNNLNIKFEIRFSNIFNTFKNLTTLENL</sequence>
<reference evidence="2" key="1">
    <citation type="submission" date="2011-05" db="EMBL/GenBank/DDBJ databases">
        <authorList>
            <person name="Kuske C.R."/>
            <person name="Challacombe J.F."/>
            <person name="Siddaramappa S."/>
            <person name="Petersen J.M."/>
            <person name="Bruce D.C."/>
        </authorList>
    </citation>
    <scope>NUCLEOTIDE SEQUENCE</scope>
    <source>
        <strain evidence="2">TX077308</strain>
    </source>
</reference>
<feature type="transmembrane region" description="Helical" evidence="1">
    <location>
        <begin position="272"/>
        <end position="295"/>
    </location>
</feature>
<organism evidence="2 3">
    <name type="scientific">Francisella salina</name>
    <dbReference type="NCBI Taxonomy" id="573569"/>
    <lineage>
        <taxon>Bacteria</taxon>
        <taxon>Pseudomonadati</taxon>
        <taxon>Pseudomonadota</taxon>
        <taxon>Gammaproteobacteria</taxon>
        <taxon>Thiotrichales</taxon>
        <taxon>Francisellaceae</taxon>
        <taxon>Francisella</taxon>
    </lineage>
</organism>
<keyword evidence="3" id="KW-1185">Reference proteome</keyword>
<accession>A0ABN3ZPI9</accession>
<dbReference type="RefSeq" id="WP_013923649.1">
    <property type="nucleotide sequence ID" value="NC_015696.1"/>
</dbReference>
<evidence type="ECO:0000256" key="1">
    <source>
        <dbReference type="SAM" id="Phobius"/>
    </source>
</evidence>
<evidence type="ECO:0008006" key="4">
    <source>
        <dbReference type="Google" id="ProtNLM"/>
    </source>
</evidence>
<proteinExistence type="predicted"/>